<dbReference type="InterPro" id="IPR036259">
    <property type="entry name" value="MFS_trans_sf"/>
</dbReference>
<feature type="transmembrane region" description="Helical" evidence="7">
    <location>
        <begin position="419"/>
        <end position="439"/>
    </location>
</feature>
<protein>
    <recommendedName>
        <fullName evidence="10">Folate/biopterin transporter</fullName>
    </recommendedName>
</protein>
<dbReference type="Pfam" id="PF03092">
    <property type="entry name" value="BT1"/>
    <property type="match status" value="1"/>
</dbReference>
<feature type="transmembrane region" description="Helical" evidence="7">
    <location>
        <begin position="108"/>
        <end position="130"/>
    </location>
</feature>
<evidence type="ECO:0000256" key="6">
    <source>
        <dbReference type="ARBA" id="ARBA00023136"/>
    </source>
</evidence>
<dbReference type="PANTHER" id="PTHR31585">
    <property type="entry name" value="FOLATE-BIOPTERIN TRANSPORTER 1, CHLOROPLASTIC"/>
    <property type="match status" value="1"/>
</dbReference>
<dbReference type="NCBIfam" id="TIGR00788">
    <property type="entry name" value="fbt"/>
    <property type="match status" value="1"/>
</dbReference>
<dbReference type="SUPFAM" id="SSF103473">
    <property type="entry name" value="MFS general substrate transporter"/>
    <property type="match status" value="1"/>
</dbReference>
<organism evidence="8 9">
    <name type="scientific">Sphagnum troendelagicum</name>
    <dbReference type="NCBI Taxonomy" id="128251"/>
    <lineage>
        <taxon>Eukaryota</taxon>
        <taxon>Viridiplantae</taxon>
        <taxon>Streptophyta</taxon>
        <taxon>Embryophyta</taxon>
        <taxon>Bryophyta</taxon>
        <taxon>Sphagnophytina</taxon>
        <taxon>Sphagnopsida</taxon>
        <taxon>Sphagnales</taxon>
        <taxon>Sphagnaceae</taxon>
        <taxon>Sphagnum</taxon>
    </lineage>
</organism>
<dbReference type="Proteomes" id="UP001497512">
    <property type="component" value="Chromosome 8"/>
</dbReference>
<keyword evidence="3" id="KW-0813">Transport</keyword>
<feature type="transmembrane region" description="Helical" evidence="7">
    <location>
        <begin position="179"/>
        <end position="198"/>
    </location>
</feature>
<proteinExistence type="inferred from homology"/>
<keyword evidence="4 7" id="KW-0812">Transmembrane</keyword>
<feature type="transmembrane region" description="Helical" evidence="7">
    <location>
        <begin position="344"/>
        <end position="369"/>
    </location>
</feature>
<evidence type="ECO:0000313" key="8">
    <source>
        <dbReference type="EMBL" id="CAK9233861.1"/>
    </source>
</evidence>
<feature type="transmembrane region" description="Helical" evidence="7">
    <location>
        <begin position="51"/>
        <end position="70"/>
    </location>
</feature>
<feature type="transmembrane region" description="Helical" evidence="7">
    <location>
        <begin position="313"/>
        <end position="332"/>
    </location>
</feature>
<dbReference type="InterPro" id="IPR039309">
    <property type="entry name" value="BT1"/>
</dbReference>
<evidence type="ECO:0000313" key="9">
    <source>
        <dbReference type="Proteomes" id="UP001497512"/>
    </source>
</evidence>
<dbReference type="InterPro" id="IPR004324">
    <property type="entry name" value="FBT"/>
</dbReference>
<name>A0ABP0UZ12_9BRYO</name>
<dbReference type="Gene3D" id="1.20.1250.20">
    <property type="entry name" value="MFS general substrate transporter like domains"/>
    <property type="match status" value="1"/>
</dbReference>
<feature type="transmembrane region" description="Helical" evidence="7">
    <location>
        <begin position="252"/>
        <end position="272"/>
    </location>
</feature>
<accession>A0ABP0UZ12</accession>
<evidence type="ECO:0008006" key="10">
    <source>
        <dbReference type="Google" id="ProtNLM"/>
    </source>
</evidence>
<feature type="transmembrane region" description="Helical" evidence="7">
    <location>
        <begin position="82"/>
        <end position="102"/>
    </location>
</feature>
<keyword evidence="6 7" id="KW-0472">Membrane</keyword>
<comment type="subcellular location">
    <subcellularLocation>
        <location evidence="1">Membrane</location>
        <topology evidence="1">Multi-pass membrane protein</topology>
    </subcellularLocation>
</comment>
<evidence type="ECO:0000256" key="5">
    <source>
        <dbReference type="ARBA" id="ARBA00022989"/>
    </source>
</evidence>
<evidence type="ECO:0000256" key="7">
    <source>
        <dbReference type="SAM" id="Phobius"/>
    </source>
</evidence>
<sequence length="464" mass="50256">MGASTSQITYGSTFISLLFLSYFTQGLRCFPLLAITYHFKDYLKVDPGTMQFLMASASLPAIAKPIYGIISDSVYIRGAHRLPYLIIANLLQALGWGAIAMHRGVSSSVLALTAFLTVTNLGGAISEVMNDAMVVEAGKNKKGGQQGELQSIAWLAMASGAIVGNLTAGYAMKILTPEAMLIIFVALILVQVLLDLFIDERSFGLTPPKQDTDESQDLKSIDGKQRGISAIRQQISTLASLLRKPEIMRPMLWFLSSYAVIPILGSSVFYFQTQNLKLSASVIGLAKVVGQLGLLIGSTLYNKSLKGVPIRRLFAIVQTLLAVCMLSDIVLVKRWNLELGIPDTWFLLSTSAFVEAIAQFKNLPFVVLLAELCPRGSEGSLFSFFASAQCIAGLISGYLGVALASYLHITTEDFSALPLGILIQALCTLLPVFAITFIARQPKKITDSPQQVPATNDLDTKKEL</sequence>
<evidence type="ECO:0000256" key="4">
    <source>
        <dbReference type="ARBA" id="ARBA00022692"/>
    </source>
</evidence>
<feature type="transmembrane region" description="Helical" evidence="7">
    <location>
        <begin position="151"/>
        <end position="173"/>
    </location>
</feature>
<evidence type="ECO:0000256" key="3">
    <source>
        <dbReference type="ARBA" id="ARBA00022448"/>
    </source>
</evidence>
<evidence type="ECO:0000256" key="1">
    <source>
        <dbReference type="ARBA" id="ARBA00004141"/>
    </source>
</evidence>
<dbReference type="PANTHER" id="PTHR31585:SF2">
    <property type="entry name" value="FOLATE-BIOPTERIN TRANSPORTER 7-RELATED"/>
    <property type="match status" value="1"/>
</dbReference>
<comment type="similarity">
    <text evidence="2">Belongs to the major facilitator superfamily. Folate-biopterin transporter (TC 2.A.71) family.</text>
</comment>
<keyword evidence="5 7" id="KW-1133">Transmembrane helix</keyword>
<dbReference type="CDD" id="cd17484">
    <property type="entry name" value="MFS_FBT"/>
    <property type="match status" value="1"/>
</dbReference>
<feature type="transmembrane region" description="Helical" evidence="7">
    <location>
        <begin position="278"/>
        <end position="301"/>
    </location>
</feature>
<dbReference type="EMBL" id="OZ019900">
    <property type="protein sequence ID" value="CAK9233861.1"/>
    <property type="molecule type" value="Genomic_DNA"/>
</dbReference>
<evidence type="ECO:0000256" key="2">
    <source>
        <dbReference type="ARBA" id="ARBA00007015"/>
    </source>
</evidence>
<feature type="transmembrane region" description="Helical" evidence="7">
    <location>
        <begin position="12"/>
        <end position="39"/>
    </location>
</feature>
<gene>
    <name evidence="8" type="ORF">CSSPTR1EN2_LOCUS21774</name>
</gene>
<reference evidence="8" key="1">
    <citation type="submission" date="2024-02" db="EMBL/GenBank/DDBJ databases">
        <authorList>
            <consortium name="ELIXIR-Norway"/>
            <consortium name="Elixir Norway"/>
        </authorList>
    </citation>
    <scope>NUCLEOTIDE SEQUENCE</scope>
</reference>
<keyword evidence="9" id="KW-1185">Reference proteome</keyword>
<feature type="transmembrane region" description="Helical" evidence="7">
    <location>
        <begin position="381"/>
        <end position="407"/>
    </location>
</feature>